<organism evidence="6 7">
    <name type="scientific">Candidatus Geothrix skivensis</name>
    <dbReference type="NCBI Taxonomy" id="2954439"/>
    <lineage>
        <taxon>Bacteria</taxon>
        <taxon>Pseudomonadati</taxon>
        <taxon>Acidobacteriota</taxon>
        <taxon>Holophagae</taxon>
        <taxon>Holophagales</taxon>
        <taxon>Holophagaceae</taxon>
        <taxon>Geothrix</taxon>
    </lineage>
</organism>
<dbReference type="EC" id="2.4.2.9" evidence="4"/>
<feature type="domain" description="Phosphoribosyltransferase" evidence="5">
    <location>
        <begin position="14"/>
        <end position="148"/>
    </location>
</feature>
<dbReference type="PANTHER" id="PTHR11608">
    <property type="entry name" value="BIFUNCTIONAL PROTEIN PYRR"/>
    <property type="match status" value="1"/>
</dbReference>
<evidence type="ECO:0000256" key="3">
    <source>
        <dbReference type="ARBA" id="ARBA00023163"/>
    </source>
</evidence>
<evidence type="ECO:0000313" key="7">
    <source>
        <dbReference type="Proteomes" id="UP000886657"/>
    </source>
</evidence>
<dbReference type="AlphaFoldDB" id="A0A9D7XI30"/>
<feature type="short sequence motif" description="PRPP-binding" evidence="4">
    <location>
        <begin position="101"/>
        <end position="113"/>
    </location>
</feature>
<dbReference type="FunFam" id="3.40.50.2020:FF:000020">
    <property type="entry name" value="Bifunctional protein PyrR"/>
    <property type="match status" value="1"/>
</dbReference>
<comment type="function">
    <text evidence="4">Regulates the transcription of the pyrimidine nucleotide (pyr) operon in response to exogenous pyrimidines.</text>
</comment>
<dbReference type="InterPro" id="IPR050137">
    <property type="entry name" value="PyrR_bifunctional"/>
</dbReference>
<keyword evidence="2 4" id="KW-0805">Transcription regulation</keyword>
<dbReference type="GO" id="GO:0004845">
    <property type="term" value="F:uracil phosphoribosyltransferase activity"/>
    <property type="evidence" value="ECO:0007669"/>
    <property type="project" value="UniProtKB-UniRule"/>
</dbReference>
<dbReference type="InterPro" id="IPR000836">
    <property type="entry name" value="PRTase_dom"/>
</dbReference>
<keyword evidence="4 6" id="KW-0808">Transferase</keyword>
<name>A0A9D7XI30_9BACT</name>
<evidence type="ECO:0000256" key="1">
    <source>
        <dbReference type="ARBA" id="ARBA00005565"/>
    </source>
</evidence>
<comment type="similarity">
    <text evidence="1 4">Belongs to the purine/pyrimidine phosphoribosyltransferase family. PyrR subfamily.</text>
</comment>
<dbReference type="InterPro" id="IPR023050">
    <property type="entry name" value="PyrR"/>
</dbReference>
<dbReference type="HAMAP" id="MF_01219">
    <property type="entry name" value="PyrR"/>
    <property type="match status" value="1"/>
</dbReference>
<dbReference type="InterPro" id="IPR029057">
    <property type="entry name" value="PRTase-like"/>
</dbReference>
<dbReference type="CDD" id="cd06223">
    <property type="entry name" value="PRTases_typeI"/>
    <property type="match status" value="1"/>
</dbReference>
<comment type="catalytic activity">
    <reaction evidence="4">
        <text>UMP + diphosphate = 5-phospho-alpha-D-ribose 1-diphosphate + uracil</text>
        <dbReference type="Rhea" id="RHEA:13017"/>
        <dbReference type="ChEBI" id="CHEBI:17568"/>
        <dbReference type="ChEBI" id="CHEBI:33019"/>
        <dbReference type="ChEBI" id="CHEBI:57865"/>
        <dbReference type="ChEBI" id="CHEBI:58017"/>
        <dbReference type="EC" id="2.4.2.9"/>
    </reaction>
</comment>
<protein>
    <recommendedName>
        <fullName evidence="4">Bifunctional protein PyrR</fullName>
    </recommendedName>
    <domain>
        <recommendedName>
            <fullName evidence="4">Pyrimidine operon regulatory protein</fullName>
        </recommendedName>
    </domain>
    <domain>
        <recommendedName>
            <fullName evidence="4">Uracil phosphoribosyltransferase</fullName>
            <shortName evidence="4">UPRTase</shortName>
            <ecNumber evidence="4">2.4.2.9</ecNumber>
        </recommendedName>
    </domain>
</protein>
<evidence type="ECO:0000259" key="5">
    <source>
        <dbReference type="Pfam" id="PF00156"/>
    </source>
</evidence>
<dbReference type="PANTHER" id="PTHR11608:SF0">
    <property type="entry name" value="BIFUNCTIONAL PROTEIN PYRR"/>
    <property type="match status" value="1"/>
</dbReference>
<dbReference type="NCBIfam" id="NF003549">
    <property type="entry name" value="PRK05205.1-5"/>
    <property type="match status" value="1"/>
</dbReference>
<dbReference type="Gene3D" id="3.40.50.2020">
    <property type="match status" value="1"/>
</dbReference>
<keyword evidence="4 6" id="KW-0328">Glycosyltransferase</keyword>
<dbReference type="Pfam" id="PF00156">
    <property type="entry name" value="Pribosyltran"/>
    <property type="match status" value="1"/>
</dbReference>
<accession>A0A9D7XI30</accession>
<evidence type="ECO:0000313" key="6">
    <source>
        <dbReference type="EMBL" id="MBK9798046.1"/>
    </source>
</evidence>
<dbReference type="GO" id="GO:0006355">
    <property type="term" value="P:regulation of DNA-templated transcription"/>
    <property type="evidence" value="ECO:0007669"/>
    <property type="project" value="UniProtKB-UniRule"/>
</dbReference>
<dbReference type="NCBIfam" id="NF003545">
    <property type="entry name" value="PRK05205.1-1"/>
    <property type="match status" value="1"/>
</dbReference>
<gene>
    <name evidence="4 6" type="primary">pyrR</name>
    <name evidence="6" type="ORF">IPP58_16500</name>
</gene>
<comment type="caution">
    <text evidence="6">The sequence shown here is derived from an EMBL/GenBank/DDBJ whole genome shotgun (WGS) entry which is preliminary data.</text>
</comment>
<evidence type="ECO:0000256" key="2">
    <source>
        <dbReference type="ARBA" id="ARBA00023015"/>
    </source>
</evidence>
<proteinExistence type="inferred from homology"/>
<dbReference type="SUPFAM" id="SSF53271">
    <property type="entry name" value="PRTase-like"/>
    <property type="match status" value="1"/>
</dbReference>
<evidence type="ECO:0000256" key="4">
    <source>
        <dbReference type="HAMAP-Rule" id="MF_01219"/>
    </source>
</evidence>
<dbReference type="EMBL" id="JADKIO010000013">
    <property type="protein sequence ID" value="MBK9798046.1"/>
    <property type="molecule type" value="Genomic_DNA"/>
</dbReference>
<reference evidence="6" key="1">
    <citation type="submission" date="2020-10" db="EMBL/GenBank/DDBJ databases">
        <title>Connecting structure to function with the recovery of over 1000 high-quality activated sludge metagenome-assembled genomes encoding full-length rRNA genes using long-read sequencing.</title>
        <authorList>
            <person name="Singleton C.M."/>
            <person name="Petriglieri F."/>
            <person name="Kristensen J.M."/>
            <person name="Kirkegaard R.H."/>
            <person name="Michaelsen T.Y."/>
            <person name="Andersen M.H."/>
            <person name="Karst S.M."/>
            <person name="Dueholm M.S."/>
            <person name="Nielsen P.H."/>
            <person name="Albertsen M."/>
        </authorList>
    </citation>
    <scope>NUCLEOTIDE SEQUENCE</scope>
    <source>
        <strain evidence="6">Skiv_18-Q3-R9-52_MAXAC.067</strain>
    </source>
</reference>
<dbReference type="Proteomes" id="UP000886657">
    <property type="component" value="Unassembled WGS sequence"/>
</dbReference>
<comment type="function">
    <text evidence="4">Also displays a weak uracil phosphoribosyltransferase activity which is not physiologically significant.</text>
</comment>
<keyword evidence="3 4" id="KW-0804">Transcription</keyword>
<sequence length="180" mass="19479">MPAAPGPCPMDSGQMEATLHRLATDLVARLQPQEELVLLGIRSRGLPLAERLALLLRAATGATVPVGALDITLYRDDLTEMVGSPIVRPTEIPFTLTDRTVVLVDDVLYTGRTVRAAMDALLDHGRPHRVMLLVLAERSGRELPIQADLAGLRVEIPKGHRVAVRLKEIDGEDGVTVEAC</sequence>